<dbReference type="Proteomes" id="UP001075001">
    <property type="component" value="Unassembled WGS sequence"/>
</dbReference>
<name>A0ABT6EJK8_9ENTR</name>
<dbReference type="SUPFAM" id="SSF48371">
    <property type="entry name" value="ARM repeat"/>
    <property type="match status" value="1"/>
</dbReference>
<accession>A0ABT6EJK8</accession>
<keyword evidence="2" id="KW-1185">Reference proteome</keyword>
<sequence length="537" mass="60327">MSGWQQLTSAALLGTEKQTLVLPAVDGEIGLLISDLPDDTPAEQLLLRSAGILSLGGLAGWEPAMVQTTPLPAIAAQEGRVVSEAAFTSLLRQLLEDGPPRLLWFALAQLAQRQLLPPHQLLPMLLQYASRTPPMRSAVSNVLGARGRWLAQINPKWRDIDELLPTQPDEEMWQHGTLTQRQQYLSQLRDSDPGGARERLTQEMSSLDARERTQLLSVLEQHLSPDDETLLENALADRSKEVRQTAARLLLALPQSAYAGRMETRLQPLLSSLQETGGWLNKLKKYLPGEKPLPFIIDAPQAFIAEWKQDALEESKPKNEPLGQRAWWLYQLAAGVPLAWWQAQLRATPAELLPWAAQTDWQAALLRAWYNATLREGQAEWAQAFLTLIPVGQVRHTLDDLMIDAFVLLETLPLAQRESVVTMLISTTNMVGGELLQRYTQLLPLETPAFSSHVSRQWVANLHHWVKQDAARYDYNLRHSIIDVACLLAPDITDEAIQQWPHNAEQEPYCKEAFYAFRAALARRKNLHSLFAGENTL</sequence>
<reference evidence="1" key="1">
    <citation type="submission" date="2023-03" db="EMBL/GenBank/DDBJ databases">
        <title>identification of new KPC variant in Klebsiella huaxiensis from the Hospital Sewage Samples in China.</title>
        <authorList>
            <person name="Wu Y."/>
        </authorList>
    </citation>
    <scope>NUCLEOTIDE SEQUENCE</scope>
    <source>
        <strain evidence="1">ZR-9</strain>
    </source>
</reference>
<dbReference type="Pfam" id="PF18944">
    <property type="entry name" value="DUF5691"/>
    <property type="match status" value="1"/>
</dbReference>
<dbReference type="InterPro" id="IPR016024">
    <property type="entry name" value="ARM-type_fold"/>
</dbReference>
<organism evidence="1 2">
    <name type="scientific">Klebsiella huaxiensis</name>
    <dbReference type="NCBI Taxonomy" id="2153354"/>
    <lineage>
        <taxon>Bacteria</taxon>
        <taxon>Pseudomonadati</taxon>
        <taxon>Pseudomonadota</taxon>
        <taxon>Gammaproteobacteria</taxon>
        <taxon>Enterobacterales</taxon>
        <taxon>Enterobacteriaceae</taxon>
        <taxon>Klebsiella/Raoultella group</taxon>
        <taxon>Klebsiella</taxon>
    </lineage>
</organism>
<evidence type="ECO:0000313" key="2">
    <source>
        <dbReference type="Proteomes" id="UP001075001"/>
    </source>
</evidence>
<proteinExistence type="predicted"/>
<dbReference type="EMBL" id="JAPQEX020000001">
    <property type="protein sequence ID" value="MDG1645599.1"/>
    <property type="molecule type" value="Genomic_DNA"/>
</dbReference>
<protein>
    <submittedName>
        <fullName evidence="1">DUF5691 domain-containing protein</fullName>
    </submittedName>
</protein>
<dbReference type="RefSeq" id="WP_112213540.1">
    <property type="nucleotide sequence ID" value="NZ_CP036175.1"/>
</dbReference>
<evidence type="ECO:0000313" key="1">
    <source>
        <dbReference type="EMBL" id="MDG1645599.1"/>
    </source>
</evidence>
<dbReference type="InterPro" id="IPR043746">
    <property type="entry name" value="DUF5691"/>
</dbReference>
<gene>
    <name evidence="1" type="ORF">OXR69_027595</name>
</gene>
<comment type="caution">
    <text evidence="1">The sequence shown here is derived from an EMBL/GenBank/DDBJ whole genome shotgun (WGS) entry which is preliminary data.</text>
</comment>